<name>A0A0B7GU74_TREPH</name>
<evidence type="ECO:0000259" key="1">
    <source>
        <dbReference type="Pfam" id="PF04851"/>
    </source>
</evidence>
<dbReference type="RefSeq" id="WP_197071843.1">
    <property type="nucleotide sequence ID" value="NZ_CDNC01000006.1"/>
</dbReference>
<dbReference type="Gene3D" id="3.40.50.300">
    <property type="entry name" value="P-loop containing nucleotide triphosphate hydrolases"/>
    <property type="match status" value="2"/>
</dbReference>
<reference evidence="4" key="1">
    <citation type="submission" date="2015-01" db="EMBL/GenBank/DDBJ databases">
        <authorList>
            <person name="Manzoor Shahid"/>
            <person name="Zubair Saima"/>
        </authorList>
    </citation>
    <scope>NUCLEOTIDE SEQUENCE [LARGE SCALE GENOMIC DNA]</scope>
    <source>
        <strain evidence="4">V1</strain>
    </source>
</reference>
<dbReference type="InterPro" id="IPR027417">
    <property type="entry name" value="P-loop_NTPase"/>
</dbReference>
<proteinExistence type="predicted"/>
<gene>
    <name evidence="3" type="ORF">TPHV1_140025</name>
</gene>
<dbReference type="GO" id="GO:0003677">
    <property type="term" value="F:DNA binding"/>
    <property type="evidence" value="ECO:0007669"/>
    <property type="project" value="InterPro"/>
</dbReference>
<dbReference type="GO" id="GO:0015668">
    <property type="term" value="F:type III site-specific deoxyribonuclease activity"/>
    <property type="evidence" value="ECO:0007669"/>
    <property type="project" value="InterPro"/>
</dbReference>
<dbReference type="EMBL" id="CDNC01000006">
    <property type="protein sequence ID" value="CEM61077.1"/>
    <property type="molecule type" value="Genomic_DNA"/>
</dbReference>
<dbReference type="SUPFAM" id="SSF52540">
    <property type="entry name" value="P-loop containing nucleoside triphosphate hydrolases"/>
    <property type="match status" value="2"/>
</dbReference>
<protein>
    <submittedName>
        <fullName evidence="3">Type III restriction enzyme, res subunit</fullName>
    </submittedName>
</protein>
<dbReference type="Pfam" id="PF19778">
    <property type="entry name" value="RE_endonuc"/>
    <property type="match status" value="1"/>
</dbReference>
<feature type="domain" description="Type III restriction enzyme C-terminal endonuclease" evidence="2">
    <location>
        <begin position="944"/>
        <end position="1049"/>
    </location>
</feature>
<evidence type="ECO:0000259" key="2">
    <source>
        <dbReference type="Pfam" id="PF19778"/>
    </source>
</evidence>
<evidence type="ECO:0000313" key="4">
    <source>
        <dbReference type="Proteomes" id="UP000042527"/>
    </source>
</evidence>
<dbReference type="InterPro" id="IPR006935">
    <property type="entry name" value="Helicase/UvrB_N"/>
</dbReference>
<sequence length="1062" mass="121994">MTGTKKKEMKFQFKTQKFQTEAVESVVRVFAGQPNSGMSKYRFDLGKREGQGVHDSQKYRQPILVFENEDERRRHLTELYHKANLQISEEDMEFIEAAYRNTDIKLSDEELLKNIQTLQKENNIKYSNNLVKELGTVSIDVEMETGTGKTYCYIKTMFELHKNYGWSKFIVVVPSIAIREGVKKSFEITQEHFMELYGLKARFFIYDSDNLHQLEEFSQSSGINVMIINMQAFNTKKNKRIIYDKRDRFNSRRPIDLIKANRPIIILDEPQKMQGAATQEALKKNFNPLFSINYSATHKKSHNLVYVLDALDAFKKKLVKKIEVKGFDVKNIGGSECYLYLSSIDISPKKPPRARLELKVKRANEIKRETYFFNVGDSLYIKSNNLEQYKNISIAEISPIRSLVTFSNGEELAVGEASGDISEDYIRRIQIRETIASHFEKEEALFTQGIKCLSLFFIDKVDKYRQYNKEGEAVLGDYGKIFEEEYEAALKNVLDDKNLSPDYAKYLRRINVQSTHCGYFSIDKKTGRSVDSKIKRGDSFSNDDSAYDLILKNKERLLSFEEDARFIFSHSALREGWDNPNVFQICALKHSNSDTTRRQEVGRGLRLCVNIEGERQDAEVLGEALVHSVNKLTVVANESYNKFIDGLQKDIEEALYERPRTLSIDYFEHRSLYLPDGETFTFEAAEARAAYNYFVRNEYIDDNGKVTDVYRDASETGNFAPLPEKLAPVADSIHNLVQGIYAPSGLEGLMSNGHCAKVKENSINNDNWEKFKELWEQINKRYAYTVDFESAELIQKSIEAINKELFVPKPMYTRTTGEQEGEVFKTQATQTIILDRVAGNFVEYDLIGKIAEHTTLTRKTVTAILKGITREKLNLFAYNPEIFISKISDIINSQKAAVVIEHISYKISGEDPYSQDIFNTSRSSDEFKKAFTAKRSIQNYVFVDGSVKDSVEGKFASALDNADEVIVYAKLPKGPRGFYIPTPVGNYSPDWAISFKKGTVKHIFFIAETKGSMDSLQLRPIEQTKIFCAKKLFNELKLEESKVRYHEVDSYDSLLEVMGKIK</sequence>
<dbReference type="GO" id="GO:0005524">
    <property type="term" value="F:ATP binding"/>
    <property type="evidence" value="ECO:0007669"/>
    <property type="project" value="InterPro"/>
</dbReference>
<keyword evidence="4" id="KW-1185">Reference proteome</keyword>
<organism evidence="3 4">
    <name type="scientific">Treponema phagedenis</name>
    <dbReference type="NCBI Taxonomy" id="162"/>
    <lineage>
        <taxon>Bacteria</taxon>
        <taxon>Pseudomonadati</taxon>
        <taxon>Spirochaetota</taxon>
        <taxon>Spirochaetia</taxon>
        <taxon>Spirochaetales</taxon>
        <taxon>Treponemataceae</taxon>
        <taxon>Treponema</taxon>
    </lineage>
</organism>
<dbReference type="Pfam" id="PF04851">
    <property type="entry name" value="ResIII"/>
    <property type="match status" value="1"/>
</dbReference>
<accession>A0A0B7GU74</accession>
<evidence type="ECO:0000313" key="3">
    <source>
        <dbReference type="EMBL" id="CEM61077.1"/>
    </source>
</evidence>
<dbReference type="AlphaFoldDB" id="A0A0B7GU74"/>
<dbReference type="REBASE" id="128785">
    <property type="entry name" value="TphV1ORF140026P"/>
</dbReference>
<dbReference type="InterPro" id="IPR045572">
    <property type="entry name" value="RE_endonuc_C"/>
</dbReference>
<dbReference type="Proteomes" id="UP000042527">
    <property type="component" value="Unassembled WGS sequence"/>
</dbReference>
<feature type="domain" description="Helicase/UvrB N-terminal" evidence="1">
    <location>
        <begin position="138"/>
        <end position="299"/>
    </location>
</feature>